<keyword evidence="5" id="KW-1185">Reference proteome</keyword>
<dbReference type="GO" id="GO:0004563">
    <property type="term" value="F:beta-N-acetylhexosaminidase activity"/>
    <property type="evidence" value="ECO:0007669"/>
    <property type="project" value="UniProtKB-ARBA"/>
</dbReference>
<dbReference type="GO" id="GO:0005975">
    <property type="term" value="P:carbohydrate metabolic process"/>
    <property type="evidence" value="ECO:0007669"/>
    <property type="project" value="InterPro"/>
</dbReference>
<dbReference type="Gene3D" id="3.20.20.80">
    <property type="entry name" value="Glycosidases"/>
    <property type="match status" value="1"/>
</dbReference>
<sequence length="502" mass="57947">MTFFFMIAFYSSGNAQNEFPVRAFHIDLRIQVMKMSALKAFALKLSKGGINTIIMEWEANYPFVKHAVISGRYHYTQEEVRSFVSYCSSIGIDVIPLQQSFGHVEYILKHYRYADLREDQKDYSQINPLKEEEAKALFTDLFKEMISTHASPYIHIGGDETYLLGHSEASREKVKKVGMARLYGDYIGMICNIVVSLGKRPVLWADIAMKYPEALKLLPKETILVDWNYGWDLNRFGDHQKLMSYGFEIWGAPALRSHPDNYFLTDWSKHFKNIADFIPQSAKLGYKGMVMTSWSTSGVYSPVFETDRDIYYLHAIRHVYPLTGFNILADAYLYSLNHGLQLNPREFIERYATTQYGLNGTDAKLFRTALTVKPVEIVQGKIMDSPLSISQLVDSAAQVAEIFKTLKPVKNIPEFEHYRLMSDIRLQYLKYMKVEMAFNADSFNAAMIPGLLKELKALDTDGIDERFIRLNQDSYYLPELKEENKLRNEKIKALYETLSSNR</sequence>
<evidence type="ECO:0000313" key="4">
    <source>
        <dbReference type="EMBL" id="SEW51540.1"/>
    </source>
</evidence>
<evidence type="ECO:0000256" key="1">
    <source>
        <dbReference type="ARBA" id="ARBA00006285"/>
    </source>
</evidence>
<dbReference type="PANTHER" id="PTHR21040">
    <property type="entry name" value="BCDNA.GH04120"/>
    <property type="match status" value="1"/>
</dbReference>
<accession>A0A1I0S942</accession>
<dbReference type="InterPro" id="IPR015883">
    <property type="entry name" value="Glyco_hydro_20_cat"/>
</dbReference>
<organism evidence="4 5">
    <name type="scientific">Chitinophaga arvensicola</name>
    <dbReference type="NCBI Taxonomy" id="29529"/>
    <lineage>
        <taxon>Bacteria</taxon>
        <taxon>Pseudomonadati</taxon>
        <taxon>Bacteroidota</taxon>
        <taxon>Chitinophagia</taxon>
        <taxon>Chitinophagales</taxon>
        <taxon>Chitinophagaceae</taxon>
        <taxon>Chitinophaga</taxon>
    </lineage>
</organism>
<dbReference type="EMBL" id="FOJG01000002">
    <property type="protein sequence ID" value="SEW51540.1"/>
    <property type="molecule type" value="Genomic_DNA"/>
</dbReference>
<evidence type="ECO:0000256" key="2">
    <source>
        <dbReference type="ARBA" id="ARBA00022801"/>
    </source>
</evidence>
<dbReference type="Proteomes" id="UP000199310">
    <property type="component" value="Unassembled WGS sequence"/>
</dbReference>
<dbReference type="CDD" id="cd06565">
    <property type="entry name" value="GH20_GcnA-like"/>
    <property type="match status" value="1"/>
</dbReference>
<dbReference type="AlphaFoldDB" id="A0A1I0S942"/>
<dbReference type="Pfam" id="PF00728">
    <property type="entry name" value="Glyco_hydro_20"/>
    <property type="match status" value="1"/>
</dbReference>
<dbReference type="SUPFAM" id="SSF51445">
    <property type="entry name" value="(Trans)glycosidases"/>
    <property type="match status" value="1"/>
</dbReference>
<dbReference type="InterPro" id="IPR017853">
    <property type="entry name" value="GH"/>
</dbReference>
<comment type="similarity">
    <text evidence="1">Belongs to the glycosyl hydrolase 20 family.</text>
</comment>
<dbReference type="STRING" id="29529.SAMN04488122_4297"/>
<dbReference type="InterPro" id="IPR038901">
    <property type="entry name" value="HEXDC-like"/>
</dbReference>
<keyword evidence="2 4" id="KW-0378">Hydrolase</keyword>
<evidence type="ECO:0000259" key="3">
    <source>
        <dbReference type="Pfam" id="PF00728"/>
    </source>
</evidence>
<reference evidence="5" key="1">
    <citation type="submission" date="2016-10" db="EMBL/GenBank/DDBJ databases">
        <authorList>
            <person name="Varghese N."/>
            <person name="Submissions S."/>
        </authorList>
    </citation>
    <scope>NUCLEOTIDE SEQUENCE [LARGE SCALE GENOMIC DNA]</scope>
    <source>
        <strain evidence="5">DSM 3695</strain>
    </source>
</reference>
<dbReference type="PANTHER" id="PTHR21040:SF8">
    <property type="entry name" value="BCDNA.GH04120"/>
    <property type="match status" value="1"/>
</dbReference>
<gene>
    <name evidence="4" type="ORF">SAMN04488122_4297</name>
</gene>
<protein>
    <submittedName>
        <fullName evidence="4">Glycosyl hydrolase family 20, catalytic domain</fullName>
    </submittedName>
</protein>
<proteinExistence type="inferred from homology"/>
<evidence type="ECO:0000313" key="5">
    <source>
        <dbReference type="Proteomes" id="UP000199310"/>
    </source>
</evidence>
<feature type="domain" description="Glycoside hydrolase family 20 catalytic" evidence="3">
    <location>
        <begin position="72"/>
        <end position="229"/>
    </location>
</feature>
<name>A0A1I0S942_9BACT</name>
<dbReference type="OrthoDB" id="9763537at2"/>